<dbReference type="EMBL" id="JARKIB010000125">
    <property type="protein sequence ID" value="KAJ7735719.1"/>
    <property type="molecule type" value="Genomic_DNA"/>
</dbReference>
<keyword evidence="3" id="KW-1185">Reference proteome</keyword>
<dbReference type="SUPFAM" id="SSF56112">
    <property type="entry name" value="Protein kinase-like (PK-like)"/>
    <property type="match status" value="1"/>
</dbReference>
<evidence type="ECO:0000313" key="3">
    <source>
        <dbReference type="Proteomes" id="UP001215598"/>
    </source>
</evidence>
<organism evidence="2 3">
    <name type="scientific">Mycena metata</name>
    <dbReference type="NCBI Taxonomy" id="1033252"/>
    <lineage>
        <taxon>Eukaryota</taxon>
        <taxon>Fungi</taxon>
        <taxon>Dikarya</taxon>
        <taxon>Basidiomycota</taxon>
        <taxon>Agaricomycotina</taxon>
        <taxon>Agaricomycetes</taxon>
        <taxon>Agaricomycetidae</taxon>
        <taxon>Agaricales</taxon>
        <taxon>Marasmiineae</taxon>
        <taxon>Mycenaceae</taxon>
        <taxon>Mycena</taxon>
    </lineage>
</organism>
<dbReference type="GO" id="GO:0005524">
    <property type="term" value="F:ATP binding"/>
    <property type="evidence" value="ECO:0007669"/>
    <property type="project" value="InterPro"/>
</dbReference>
<comment type="caution">
    <text evidence="2">The sequence shown here is derived from an EMBL/GenBank/DDBJ whole genome shotgun (WGS) entry which is preliminary data.</text>
</comment>
<proteinExistence type="predicted"/>
<dbReference type="InterPro" id="IPR000719">
    <property type="entry name" value="Prot_kinase_dom"/>
</dbReference>
<dbReference type="PANTHER" id="PTHR11909">
    <property type="entry name" value="CASEIN KINASE-RELATED"/>
    <property type="match status" value="1"/>
</dbReference>
<sequence>MSVHYSAAIVQCIVHHVYLSCISNLALSPHFCSPTAPCKVALALLAPFRTLKLVTSLWKRVADDYKVDKFFFNVEEGVYYPHAWHINTRVRRAVLLSRYRIVRTIDSDGGCAGALEVIIKAWVSGSDVEYHSEVASYNLLRGCPGVPATLESARYEPLCDKLGPTLEDLMSLLPNRRFDSRMVLTVAIQMTERYRDIHARGVIHSGAKPGNICFAPRGADAPGTLYAIDFGFALALADNLPIPSAHRIDSVGNRRFMSVLAHHGISKSQRDDFESLGYLLSYLFHGKLPWDPPRPTRSRSVRTVVEAERKTEQLIEQHQPQVWRLKIATPASKLFEGMNDCFHEFWRDVRALAYGEAPDYEKLRSRFGEALQQHEKGCAPCDWWNMWDQFSSRN</sequence>
<dbReference type="Proteomes" id="UP001215598">
    <property type="component" value="Unassembled WGS sequence"/>
</dbReference>
<dbReference type="InterPro" id="IPR050235">
    <property type="entry name" value="CK1_Ser-Thr_kinase"/>
</dbReference>
<gene>
    <name evidence="2" type="ORF">B0H16DRAFT_1575136</name>
</gene>
<keyword evidence="2" id="KW-0808">Transferase</keyword>
<protein>
    <submittedName>
        <fullName evidence="2">Kinase-like domain-containing protein</fullName>
    </submittedName>
</protein>
<dbReference type="Gene3D" id="1.10.510.10">
    <property type="entry name" value="Transferase(Phosphotransferase) domain 1"/>
    <property type="match status" value="1"/>
</dbReference>
<dbReference type="AlphaFoldDB" id="A0AAD7I5U9"/>
<evidence type="ECO:0000313" key="2">
    <source>
        <dbReference type="EMBL" id="KAJ7735719.1"/>
    </source>
</evidence>
<dbReference type="GO" id="GO:0004672">
    <property type="term" value="F:protein kinase activity"/>
    <property type="evidence" value="ECO:0007669"/>
    <property type="project" value="InterPro"/>
</dbReference>
<name>A0AAD7I5U9_9AGAR</name>
<keyword evidence="2" id="KW-0418">Kinase</keyword>
<reference evidence="2" key="1">
    <citation type="submission" date="2023-03" db="EMBL/GenBank/DDBJ databases">
        <title>Massive genome expansion in bonnet fungi (Mycena s.s.) driven by repeated elements and novel gene families across ecological guilds.</title>
        <authorList>
            <consortium name="Lawrence Berkeley National Laboratory"/>
            <person name="Harder C.B."/>
            <person name="Miyauchi S."/>
            <person name="Viragh M."/>
            <person name="Kuo A."/>
            <person name="Thoen E."/>
            <person name="Andreopoulos B."/>
            <person name="Lu D."/>
            <person name="Skrede I."/>
            <person name="Drula E."/>
            <person name="Henrissat B."/>
            <person name="Morin E."/>
            <person name="Kohler A."/>
            <person name="Barry K."/>
            <person name="LaButti K."/>
            <person name="Morin E."/>
            <person name="Salamov A."/>
            <person name="Lipzen A."/>
            <person name="Mereny Z."/>
            <person name="Hegedus B."/>
            <person name="Baldrian P."/>
            <person name="Stursova M."/>
            <person name="Weitz H."/>
            <person name="Taylor A."/>
            <person name="Grigoriev I.V."/>
            <person name="Nagy L.G."/>
            <person name="Martin F."/>
            <person name="Kauserud H."/>
        </authorList>
    </citation>
    <scope>NUCLEOTIDE SEQUENCE</scope>
    <source>
        <strain evidence="2">CBHHK182m</strain>
    </source>
</reference>
<dbReference type="PROSITE" id="PS50011">
    <property type="entry name" value="PROTEIN_KINASE_DOM"/>
    <property type="match status" value="1"/>
</dbReference>
<evidence type="ECO:0000259" key="1">
    <source>
        <dbReference type="PROSITE" id="PS50011"/>
    </source>
</evidence>
<feature type="domain" description="Protein kinase" evidence="1">
    <location>
        <begin position="84"/>
        <end position="377"/>
    </location>
</feature>
<dbReference type="InterPro" id="IPR011009">
    <property type="entry name" value="Kinase-like_dom_sf"/>
</dbReference>
<accession>A0AAD7I5U9</accession>